<feature type="region of interest" description="Disordered" evidence="1">
    <location>
        <begin position="274"/>
        <end position="301"/>
    </location>
</feature>
<feature type="compositionally biased region" description="Basic and acidic residues" evidence="1">
    <location>
        <begin position="218"/>
        <end position="231"/>
    </location>
</feature>
<reference evidence="2 3" key="1">
    <citation type="submission" date="2018-02" db="EMBL/GenBank/DDBJ databases">
        <title>Genome sequence of the basidiomycete white-rot fungus Phlebia centrifuga.</title>
        <authorList>
            <person name="Granchi Z."/>
            <person name="Peng M."/>
            <person name="de Vries R.P."/>
            <person name="Hilden K."/>
            <person name="Makela M.R."/>
            <person name="Grigoriev I."/>
            <person name="Riley R."/>
        </authorList>
    </citation>
    <scope>NUCLEOTIDE SEQUENCE [LARGE SCALE GENOMIC DNA]</scope>
    <source>
        <strain evidence="2 3">FBCC195</strain>
    </source>
</reference>
<feature type="compositionally biased region" description="Low complexity" evidence="1">
    <location>
        <begin position="283"/>
        <end position="297"/>
    </location>
</feature>
<dbReference type="AlphaFoldDB" id="A0A2R6NE49"/>
<feature type="compositionally biased region" description="Low complexity" evidence="1">
    <location>
        <begin position="150"/>
        <end position="159"/>
    </location>
</feature>
<feature type="compositionally biased region" description="Polar residues" evidence="1">
    <location>
        <begin position="97"/>
        <end position="107"/>
    </location>
</feature>
<feature type="region of interest" description="Disordered" evidence="1">
    <location>
        <begin position="150"/>
        <end position="242"/>
    </location>
</feature>
<accession>A0A2R6NE49</accession>
<evidence type="ECO:0000256" key="1">
    <source>
        <dbReference type="SAM" id="MobiDB-lite"/>
    </source>
</evidence>
<protein>
    <submittedName>
        <fullName evidence="2">Uncharacterized protein</fullName>
    </submittedName>
</protein>
<feature type="compositionally biased region" description="Acidic residues" evidence="1">
    <location>
        <begin position="198"/>
        <end position="217"/>
    </location>
</feature>
<name>A0A2R6NE49_9APHY</name>
<comment type="caution">
    <text evidence="2">The sequence shown here is derived from an EMBL/GenBank/DDBJ whole genome shotgun (WGS) entry which is preliminary data.</text>
</comment>
<feature type="region of interest" description="Disordered" evidence="1">
    <location>
        <begin position="59"/>
        <end position="134"/>
    </location>
</feature>
<evidence type="ECO:0000313" key="2">
    <source>
        <dbReference type="EMBL" id="PSR70559.1"/>
    </source>
</evidence>
<feature type="compositionally biased region" description="Polar residues" evidence="1">
    <location>
        <begin position="76"/>
        <end position="87"/>
    </location>
</feature>
<feature type="compositionally biased region" description="Polar residues" evidence="1">
    <location>
        <begin position="178"/>
        <end position="190"/>
    </location>
</feature>
<dbReference type="EMBL" id="MLYV02001349">
    <property type="protein sequence ID" value="PSR70559.1"/>
    <property type="molecule type" value="Genomic_DNA"/>
</dbReference>
<dbReference type="Proteomes" id="UP000186601">
    <property type="component" value="Unassembled WGS sequence"/>
</dbReference>
<dbReference type="OrthoDB" id="3262817at2759"/>
<feature type="compositionally biased region" description="Acidic residues" evidence="1">
    <location>
        <begin position="160"/>
        <end position="175"/>
    </location>
</feature>
<feature type="compositionally biased region" description="Low complexity" evidence="1">
    <location>
        <begin position="123"/>
        <end position="134"/>
    </location>
</feature>
<organism evidence="2 3">
    <name type="scientific">Hermanssonia centrifuga</name>
    <dbReference type="NCBI Taxonomy" id="98765"/>
    <lineage>
        <taxon>Eukaryota</taxon>
        <taxon>Fungi</taxon>
        <taxon>Dikarya</taxon>
        <taxon>Basidiomycota</taxon>
        <taxon>Agaricomycotina</taxon>
        <taxon>Agaricomycetes</taxon>
        <taxon>Polyporales</taxon>
        <taxon>Meruliaceae</taxon>
        <taxon>Hermanssonia</taxon>
    </lineage>
</organism>
<sequence length="413" mass="44768">MPFGLVSRDPEGRLGGDLSRTSENQRDCHPYQYISMCVFFIESNIRTCIGSDHIHRLAVPSSSSKGKAPVKPTPSAAPTTARISFQSKRAPRVSLPKVSSQASTSRPSIVARTSMLKPQTPKSSAPSRNSVATSSSSVFPVAKRLAAAAVAAPSPAVPAEEPEEDELYDDDDNDEVFSNPSPSKSSANRSARQRIMSEPEDEDEDGDEEADEDEDSEGYDRVQREDLRDHENEAEEAAVEAEVASGLVMSQGSTAPNLAERLFEDVVPMEERVSAARPRVVEPEASTSTPAAPARTPGKQSKAKMLAKLEPLESSEKNFLITVEYDDGGEEVHNSTFKTKGRHIVGKVLLTALRTFGIEDAIDSLVLIREDVVGGKVVRRTYPCSLDETMANAGARPNARLAILIDEDEEDDE</sequence>
<proteinExistence type="predicted"/>
<feature type="region of interest" description="Disordered" evidence="1">
    <location>
        <begin position="1"/>
        <end position="24"/>
    </location>
</feature>
<keyword evidence="3" id="KW-1185">Reference proteome</keyword>
<gene>
    <name evidence="2" type="ORF">PHLCEN_2v13598</name>
</gene>
<dbReference type="STRING" id="98765.A0A2R6NE49"/>
<evidence type="ECO:0000313" key="3">
    <source>
        <dbReference type="Proteomes" id="UP000186601"/>
    </source>
</evidence>